<dbReference type="AlphaFoldDB" id="A0A0P0N2C7"/>
<dbReference type="EMBL" id="CP013011">
    <property type="protein sequence ID" value="ALL00261.1"/>
    <property type="molecule type" value="Genomic_DNA"/>
</dbReference>
<dbReference type="KEGG" id="pdl:Pyrde_0211"/>
<sequence>MTKENKVNVKDVRPKFVHVKGIGFSALVPLDSYENGLRELIESLYGKVQIRIVDMRRGVYTSRGHGS</sequence>
<evidence type="ECO:0000313" key="2">
    <source>
        <dbReference type="Proteomes" id="UP000058613"/>
    </source>
</evidence>
<organism evidence="1 2">
    <name type="scientific">Pyrodictium delaneyi</name>
    <dbReference type="NCBI Taxonomy" id="1273541"/>
    <lineage>
        <taxon>Archaea</taxon>
        <taxon>Thermoproteota</taxon>
        <taxon>Thermoprotei</taxon>
        <taxon>Desulfurococcales</taxon>
        <taxon>Pyrodictiaceae</taxon>
        <taxon>Pyrodictium</taxon>
    </lineage>
</organism>
<reference evidence="1 2" key="1">
    <citation type="submission" date="2015-10" db="EMBL/GenBank/DDBJ databases">
        <title>Complete genome sequence of hyperthermophilic archaeon Pyrodictium delaneyi Su06.</title>
        <authorList>
            <person name="Jung J.-H."/>
            <person name="Lin J."/>
            <person name="Holden J.F."/>
            <person name="Park C.-S."/>
        </authorList>
    </citation>
    <scope>NUCLEOTIDE SEQUENCE [LARGE SCALE GENOMIC DNA]</scope>
    <source>
        <strain evidence="1 2">Su06</strain>
    </source>
</reference>
<protein>
    <submittedName>
        <fullName evidence="1">Uncharacterized protein</fullName>
    </submittedName>
</protein>
<evidence type="ECO:0000313" key="1">
    <source>
        <dbReference type="EMBL" id="ALL00261.1"/>
    </source>
</evidence>
<gene>
    <name evidence="1" type="ORF">Pyrde_0211</name>
</gene>
<dbReference type="STRING" id="1273541.Pyrde_0211"/>
<proteinExistence type="predicted"/>
<accession>A0A0P0N2C7</accession>
<name>A0A0P0N2C7_9CREN</name>
<dbReference type="Proteomes" id="UP000058613">
    <property type="component" value="Chromosome"/>
</dbReference>